<sequence>MGQNIHVLNSDHNIFEVENFTKKVFFVNITDVTRDYQDISVKIDLPPGFKLITKTNPTSLSKGTEHQFFFALQNNDIAQSAIYEFGIHLVEKNKVTASTKASLKLLKYSNIEIFNVNKPEYIDAAVKKELSYLIKNNGNSKETIWLRSKSGDIQGERNFQLGIGESKTVIVSNTLPTHTKGVRNISFDLSAYVGQDPIPTTSTFNVPYLINSTKRNDAYLRFPINASILYNQFSASTKKTGQVSFDINGKGYLDDKKKHELEFIARGPNNYKLTSYGLTDQYLVRYNTDKFKIELGDQSFNLSQLTENSRFARGINVSQKFGQMELKAFYLEPRFYARIKKEYGLSLTKEFNPSYSLSTLFLRKDHIFYKDLLTTDFYNLKSKVTKQNFVLETEGSISVTDGSISYAFRNSGYIKIKRLTLNSTFLQSAKDYNGYYSDGYLTSNAINYRVSRKLNIGFNQSINQSNPSLDSILFTTSPYSNSNTALIYYNINKNNSLNLSGMISEREDRQDIKSYHFKENKVRLRYKTSISNFDLRLDGDLGETQNLLLTTDKGKASSTLYRGGLGVNYKTKKSLSLGVFGEYLNTSKYQTNTNQETQFIYYGGNVNYSFRNYINFRLNYRNNYNLEELYTSRDLLNANLIFNFKNQSLALTGIYSLNAAYSFNKNLLISAKYTIRLNAPLKKKRDLGRLIGQVHGEKKEGVIFNFNGQKVVTDRNGEFKLNDVEAGVYNLALDKSSMGLENTIDTKWPLMVEVLPDTTKRLVMKSIKTGQISGSIVLNDENTKKISLENVLIELYNDHFSKLTTTDKKGSFNFAQLKEEDYSIRIISKQLSKSFSIKNEKSTIAVRVGENTLYTFQLAEKKKNIRFQDGIIVLSEL</sequence>
<reference evidence="1 2" key="1">
    <citation type="submission" date="2018-05" db="EMBL/GenBank/DDBJ databases">
        <title>Complete genome sequence of Arcticibacterium luteifluviistationis SM1504T, a cytophagaceae bacterium isolated from Arctic surface seawater.</title>
        <authorList>
            <person name="Li Y."/>
            <person name="Qin Q.-L."/>
        </authorList>
    </citation>
    <scope>NUCLEOTIDE SEQUENCE [LARGE SCALE GENOMIC DNA]</scope>
    <source>
        <strain evidence="1 2">SM1504</strain>
    </source>
</reference>
<dbReference type="KEGG" id="als:DJ013_04085"/>
<dbReference type="OrthoDB" id="910082at2"/>
<dbReference type="AlphaFoldDB" id="A0A2Z4G896"/>
<name>A0A2Z4G896_9BACT</name>
<protein>
    <submittedName>
        <fullName evidence="1">Uncharacterized protein</fullName>
    </submittedName>
</protein>
<dbReference type="Proteomes" id="UP000249873">
    <property type="component" value="Chromosome"/>
</dbReference>
<organism evidence="1 2">
    <name type="scientific">Arcticibacterium luteifluviistationis</name>
    <dbReference type="NCBI Taxonomy" id="1784714"/>
    <lineage>
        <taxon>Bacteria</taxon>
        <taxon>Pseudomonadati</taxon>
        <taxon>Bacteroidota</taxon>
        <taxon>Cytophagia</taxon>
        <taxon>Cytophagales</taxon>
        <taxon>Leadbetterellaceae</taxon>
        <taxon>Arcticibacterium</taxon>
    </lineage>
</organism>
<dbReference type="Gene3D" id="2.60.40.1120">
    <property type="entry name" value="Carboxypeptidase-like, regulatory domain"/>
    <property type="match status" value="1"/>
</dbReference>
<proteinExistence type="predicted"/>
<evidence type="ECO:0000313" key="1">
    <source>
        <dbReference type="EMBL" id="AWV97394.1"/>
    </source>
</evidence>
<accession>A0A2Z4G896</accession>
<evidence type="ECO:0000313" key="2">
    <source>
        <dbReference type="Proteomes" id="UP000249873"/>
    </source>
</evidence>
<keyword evidence="2" id="KW-1185">Reference proteome</keyword>
<gene>
    <name evidence="1" type="ORF">DJ013_04085</name>
</gene>
<dbReference type="EMBL" id="CP029480">
    <property type="protein sequence ID" value="AWV97394.1"/>
    <property type="molecule type" value="Genomic_DNA"/>
</dbReference>